<dbReference type="GO" id="GO:0003677">
    <property type="term" value="F:DNA binding"/>
    <property type="evidence" value="ECO:0007669"/>
    <property type="project" value="UniProtKB-KW"/>
</dbReference>
<evidence type="ECO:0000313" key="5">
    <source>
        <dbReference type="EMBL" id="KTD32378.1"/>
    </source>
</evidence>
<dbReference type="PROSITE" id="PS51063">
    <property type="entry name" value="HTH_CRP_2"/>
    <property type="match status" value="1"/>
</dbReference>
<dbReference type="GO" id="GO:0006355">
    <property type="term" value="P:regulation of DNA-templated transcription"/>
    <property type="evidence" value="ECO:0007669"/>
    <property type="project" value="InterPro"/>
</dbReference>
<accession>A0A378JUY5</accession>
<dbReference type="SUPFAM" id="SSF51206">
    <property type="entry name" value="cAMP-binding domain-like"/>
    <property type="match status" value="1"/>
</dbReference>
<dbReference type="InterPro" id="IPR018490">
    <property type="entry name" value="cNMP-bd_dom_sf"/>
</dbReference>
<dbReference type="Pfam" id="PF13545">
    <property type="entry name" value="HTH_Crp_2"/>
    <property type="match status" value="1"/>
</dbReference>
<evidence type="ECO:0000313" key="7">
    <source>
        <dbReference type="Proteomes" id="UP000054985"/>
    </source>
</evidence>
<dbReference type="InterPro" id="IPR014710">
    <property type="entry name" value="RmlC-like_jellyroll"/>
</dbReference>
<gene>
    <name evidence="5" type="primary">anr</name>
    <name evidence="5" type="ORF">Lmor_2316</name>
    <name evidence="6" type="ORF">NCTC12239_01405</name>
</gene>
<dbReference type="STRING" id="39962.Lmor_2316"/>
<name>A0A378JUY5_9GAMM</name>
<keyword evidence="1" id="KW-0805">Transcription regulation</keyword>
<evidence type="ECO:0000259" key="4">
    <source>
        <dbReference type="PROSITE" id="PS51063"/>
    </source>
</evidence>
<keyword evidence="2" id="KW-0238">DNA-binding</keyword>
<evidence type="ECO:0000256" key="1">
    <source>
        <dbReference type="ARBA" id="ARBA00023015"/>
    </source>
</evidence>
<dbReference type="InterPro" id="IPR012318">
    <property type="entry name" value="HTH_CRP"/>
</dbReference>
<dbReference type="SUPFAM" id="SSF46785">
    <property type="entry name" value="Winged helix' DNA-binding domain"/>
    <property type="match status" value="1"/>
</dbReference>
<evidence type="ECO:0000256" key="3">
    <source>
        <dbReference type="ARBA" id="ARBA00023163"/>
    </source>
</evidence>
<feature type="domain" description="HTH crp-type" evidence="4">
    <location>
        <begin position="151"/>
        <end position="224"/>
    </location>
</feature>
<dbReference type="PRINTS" id="PR00034">
    <property type="entry name" value="HTHCRP"/>
</dbReference>
<dbReference type="Proteomes" id="UP000054985">
    <property type="component" value="Unassembled WGS sequence"/>
</dbReference>
<dbReference type="EMBL" id="LNYN01000029">
    <property type="protein sequence ID" value="KTD32378.1"/>
    <property type="molecule type" value="Genomic_DNA"/>
</dbReference>
<dbReference type="Gene3D" id="2.60.120.10">
    <property type="entry name" value="Jelly Rolls"/>
    <property type="match status" value="1"/>
</dbReference>
<dbReference type="EMBL" id="UGOG01000001">
    <property type="protein sequence ID" value="STX62473.1"/>
    <property type="molecule type" value="Genomic_DNA"/>
</dbReference>
<dbReference type="InterPro" id="IPR036390">
    <property type="entry name" value="WH_DNA-bd_sf"/>
</dbReference>
<evidence type="ECO:0000313" key="8">
    <source>
        <dbReference type="Proteomes" id="UP000254040"/>
    </source>
</evidence>
<organism evidence="6 8">
    <name type="scientific">Legionella moravica</name>
    <dbReference type="NCBI Taxonomy" id="39962"/>
    <lineage>
        <taxon>Bacteria</taxon>
        <taxon>Pseudomonadati</taxon>
        <taxon>Pseudomonadota</taxon>
        <taxon>Gammaproteobacteria</taxon>
        <taxon>Legionellales</taxon>
        <taxon>Legionellaceae</taxon>
        <taxon>Legionella</taxon>
    </lineage>
</organism>
<evidence type="ECO:0000256" key="2">
    <source>
        <dbReference type="ARBA" id="ARBA00023125"/>
    </source>
</evidence>
<reference evidence="6 8" key="2">
    <citation type="submission" date="2018-06" db="EMBL/GenBank/DDBJ databases">
        <authorList>
            <consortium name="Pathogen Informatics"/>
            <person name="Doyle S."/>
        </authorList>
    </citation>
    <scope>NUCLEOTIDE SEQUENCE [LARGE SCALE GENOMIC DNA]</scope>
    <source>
        <strain evidence="6 8">NCTC12239</strain>
    </source>
</reference>
<reference evidence="5 7" key="1">
    <citation type="submission" date="2015-11" db="EMBL/GenBank/DDBJ databases">
        <title>Genomic analysis of 38 Legionella species identifies large and diverse effector repertoires.</title>
        <authorList>
            <person name="Burstein D."/>
            <person name="Amaro F."/>
            <person name="Zusman T."/>
            <person name="Lifshitz Z."/>
            <person name="Cohen O."/>
            <person name="Gilbert J.A."/>
            <person name="Pupko T."/>
            <person name="Shuman H.A."/>
            <person name="Segal G."/>
        </authorList>
    </citation>
    <scope>NUCLEOTIDE SEQUENCE [LARGE SCALE GENOMIC DNA]</scope>
    <source>
        <strain evidence="5 7">ATCC 43877</strain>
    </source>
</reference>
<proteinExistence type="predicted"/>
<protein>
    <submittedName>
        <fullName evidence="6">Fumarate/nitrate reduction transcriptional regulator</fullName>
    </submittedName>
    <submittedName>
        <fullName evidence="5">Transcriptional activator protein Anr</fullName>
    </submittedName>
</protein>
<sequence>MLKNQTPSISSCGSCYMLKNCLMAKADLANMLQESIELHARIAHANEYISTDFIEKNQIIIVRTGAVIKEYADAKGSISLIDIYYPGDMIVDYSETEVHYTIRLKSIETSSLCYLNTNVFNITPLYTEFLTIRLKNLEESNSFKQFLLVHKDPIKRVLLFILTIVKKKHAFLCDDIEIKINLSRKQIGIYLGLAEETVIRALRYLSDLGLLNVNSKNFIIPQYKKLINFYTISQNDSTKSQEAH</sequence>
<keyword evidence="7" id="KW-1185">Reference proteome</keyword>
<dbReference type="OrthoDB" id="7643467at2"/>
<dbReference type="AlphaFoldDB" id="A0A378JUY5"/>
<keyword evidence="3" id="KW-0804">Transcription</keyword>
<dbReference type="Proteomes" id="UP000254040">
    <property type="component" value="Unassembled WGS sequence"/>
</dbReference>
<evidence type="ECO:0000313" key="6">
    <source>
        <dbReference type="EMBL" id="STX62473.1"/>
    </source>
</evidence>